<dbReference type="FunCoup" id="A0A6L2PME2">
    <property type="interactions" value="659"/>
</dbReference>
<dbReference type="EMBL" id="BLKM01007831">
    <property type="protein sequence ID" value="GFG31665.1"/>
    <property type="molecule type" value="Genomic_DNA"/>
</dbReference>
<dbReference type="PROSITE" id="PS51205">
    <property type="entry name" value="VPS9"/>
    <property type="match status" value="1"/>
</dbReference>
<dbReference type="Gene3D" id="1.20.1050.80">
    <property type="entry name" value="VPS9 domain"/>
    <property type="match status" value="1"/>
</dbReference>
<sequence>MYSTKNPSLRINEADLKCKNGCGYYGNAEWGGYCSQCHHEHLQRERLKKTGSLRGFHHGERGQIGDKRTKSPVGFSKFEEKKRQQAEKKTKQLLKLSVFRKSSSLKDSNRAEQWQELYNATPELEKLKQDYQDLFSSLSQPVCHDVRKFIYSFNANVLKYADLSPVEELSEIVQNFYQVFAKRMEANSIYIDLNQEKKEMLLDYVEKYVMTCLYGILFCPPSTTDEEKDLSIQNRIRQLNWVNSQHLDCRINETKSEVCDLVYTAITDILGMDSAKAPQDKLNCVVRCCRNIFLLLQQSVGGPASADEFLPALIFIVLKANPPRLKSNINYITRFCNASRLMSGEGGYYFTNLCCAVSFIENLTAESLNMSADEFEQYMSGEMVPPSTWESALMMCEGMHLMYEQLAMLEDLHNRYTCFGEGASALKEEMQKFKNDITQEVSAVLARTPLTIQPRKTPTDIDSENPTCEALPPPIVPQIVAPQLGLDLDSVKKTDLAEDMQLDITTASVPRDGLSLSPSFGFSRSLDELMTPDDMFATQESLSFVQGLTSVSYDIDLSDLSADNSYVEDVPAADGCKSSVVFPLEAKEDLTPSLLDTTESPTGDQLPSPIKPVCTGEYQGFAAQGWQIPSIPCETGDTQSLNCDTCGKTDSAPSQVSVERTVDSAASVDRSASQKQETLAKVLSGLMTTFDSLF</sequence>
<dbReference type="Gene3D" id="1.10.246.120">
    <property type="match status" value="1"/>
</dbReference>
<dbReference type="AlphaFoldDB" id="A0A6L2PME2"/>
<dbReference type="GO" id="GO:0008270">
    <property type="term" value="F:zinc ion binding"/>
    <property type="evidence" value="ECO:0007669"/>
    <property type="project" value="UniProtKB-KW"/>
</dbReference>
<keyword evidence="8" id="KW-1185">Reference proteome</keyword>
<organism evidence="7 8">
    <name type="scientific">Coptotermes formosanus</name>
    <name type="common">Formosan subterranean termite</name>
    <dbReference type="NCBI Taxonomy" id="36987"/>
    <lineage>
        <taxon>Eukaryota</taxon>
        <taxon>Metazoa</taxon>
        <taxon>Ecdysozoa</taxon>
        <taxon>Arthropoda</taxon>
        <taxon>Hexapoda</taxon>
        <taxon>Insecta</taxon>
        <taxon>Pterygota</taxon>
        <taxon>Neoptera</taxon>
        <taxon>Polyneoptera</taxon>
        <taxon>Dictyoptera</taxon>
        <taxon>Blattodea</taxon>
        <taxon>Blattoidea</taxon>
        <taxon>Termitoidae</taxon>
        <taxon>Rhinotermitidae</taxon>
        <taxon>Coptotermes</taxon>
    </lineage>
</organism>
<comment type="caution">
    <text evidence="7">The sequence shown here is derived from an EMBL/GenBank/DDBJ whole genome shotgun (WGS) entry which is preliminary data.</text>
</comment>
<gene>
    <name evidence="7" type="ORF">Cfor_04793</name>
</gene>
<dbReference type="PANTHER" id="PTHR23101:SF122">
    <property type="entry name" value="RABAPTIN-5-ASSOCIATED EXCHANGE FACTOR FOR RAB5"/>
    <property type="match status" value="1"/>
</dbReference>
<dbReference type="InterPro" id="IPR041545">
    <property type="entry name" value="DUF5601"/>
</dbReference>
<dbReference type="GO" id="GO:0003677">
    <property type="term" value="F:DNA binding"/>
    <property type="evidence" value="ECO:0007669"/>
    <property type="project" value="InterPro"/>
</dbReference>
<feature type="compositionally biased region" description="Basic and acidic residues" evidence="4">
    <location>
        <begin position="57"/>
        <end position="69"/>
    </location>
</feature>
<dbReference type="GO" id="GO:0030139">
    <property type="term" value="C:endocytic vesicle"/>
    <property type="evidence" value="ECO:0007669"/>
    <property type="project" value="TreeGrafter"/>
</dbReference>
<accession>A0A6L2PME2</accession>
<evidence type="ECO:0000256" key="2">
    <source>
        <dbReference type="ARBA" id="ARBA00022771"/>
    </source>
</evidence>
<keyword evidence="2" id="KW-0863">Zinc-finger</keyword>
<evidence type="ECO:0000259" key="6">
    <source>
        <dbReference type="PROSITE" id="PS51205"/>
    </source>
</evidence>
<dbReference type="Gene3D" id="1.20.5.4770">
    <property type="match status" value="1"/>
</dbReference>
<feature type="region of interest" description="Disordered" evidence="4">
    <location>
        <begin position="454"/>
        <end position="473"/>
    </location>
</feature>
<protein>
    <recommendedName>
        <fullName evidence="9">VPS9 domain-containing protein</fullName>
    </recommendedName>
</protein>
<name>A0A6L2PME2_COPFO</name>
<evidence type="ECO:0000256" key="3">
    <source>
        <dbReference type="ARBA" id="ARBA00022833"/>
    </source>
</evidence>
<dbReference type="GO" id="GO:0005829">
    <property type="term" value="C:cytosol"/>
    <property type="evidence" value="ECO:0007669"/>
    <property type="project" value="TreeGrafter"/>
</dbReference>
<evidence type="ECO:0008006" key="9">
    <source>
        <dbReference type="Google" id="ProtNLM"/>
    </source>
</evidence>
<evidence type="ECO:0000313" key="8">
    <source>
        <dbReference type="Proteomes" id="UP000502823"/>
    </source>
</evidence>
<dbReference type="InterPro" id="IPR045046">
    <property type="entry name" value="Vps9-like"/>
</dbReference>
<dbReference type="Pfam" id="PF18151">
    <property type="entry name" value="DUF5601"/>
    <property type="match status" value="1"/>
</dbReference>
<dbReference type="GO" id="GO:0031267">
    <property type="term" value="F:small GTPase binding"/>
    <property type="evidence" value="ECO:0007669"/>
    <property type="project" value="TreeGrafter"/>
</dbReference>
<dbReference type="GO" id="GO:0016192">
    <property type="term" value="P:vesicle-mediated transport"/>
    <property type="evidence" value="ECO:0007669"/>
    <property type="project" value="InterPro"/>
</dbReference>
<dbReference type="Proteomes" id="UP000502823">
    <property type="component" value="Unassembled WGS sequence"/>
</dbReference>
<dbReference type="SUPFAM" id="SSF57716">
    <property type="entry name" value="Glucocorticoid receptor-like (DNA-binding domain)"/>
    <property type="match status" value="1"/>
</dbReference>
<feature type="domain" description="A20-type" evidence="5">
    <location>
        <begin position="12"/>
        <end position="46"/>
    </location>
</feature>
<feature type="compositionally biased region" description="Basic and acidic residues" evidence="4">
    <location>
        <begin position="77"/>
        <end position="86"/>
    </location>
</feature>
<dbReference type="Pfam" id="PF01754">
    <property type="entry name" value="zf-A20"/>
    <property type="match status" value="1"/>
</dbReference>
<keyword evidence="1" id="KW-0479">Metal-binding</keyword>
<dbReference type="PROSITE" id="PS51036">
    <property type="entry name" value="ZF_A20"/>
    <property type="match status" value="1"/>
</dbReference>
<feature type="region of interest" description="Disordered" evidence="4">
    <location>
        <begin position="49"/>
        <end position="86"/>
    </location>
</feature>
<dbReference type="InterPro" id="IPR002653">
    <property type="entry name" value="Znf_A20"/>
</dbReference>
<dbReference type="GO" id="GO:0005085">
    <property type="term" value="F:guanyl-nucleotide exchange factor activity"/>
    <property type="evidence" value="ECO:0007669"/>
    <property type="project" value="InterPro"/>
</dbReference>
<feature type="domain" description="VPS9" evidence="6">
    <location>
        <begin position="226"/>
        <end position="369"/>
    </location>
</feature>
<evidence type="ECO:0000313" key="7">
    <source>
        <dbReference type="EMBL" id="GFG31665.1"/>
    </source>
</evidence>
<evidence type="ECO:0000256" key="4">
    <source>
        <dbReference type="SAM" id="MobiDB-lite"/>
    </source>
</evidence>
<dbReference type="Pfam" id="PF02204">
    <property type="entry name" value="VPS9"/>
    <property type="match status" value="1"/>
</dbReference>
<reference evidence="8" key="1">
    <citation type="submission" date="2020-01" db="EMBL/GenBank/DDBJ databases">
        <title>Draft genome sequence of the Termite Coptotermes fromosanus.</title>
        <authorList>
            <person name="Itakura S."/>
            <person name="Yosikawa Y."/>
            <person name="Umezawa K."/>
        </authorList>
    </citation>
    <scope>NUCLEOTIDE SEQUENCE [LARGE SCALE GENOMIC DNA]</scope>
</reference>
<dbReference type="OrthoDB" id="300289at2759"/>
<dbReference type="InParanoid" id="A0A6L2PME2"/>
<proteinExistence type="predicted"/>
<dbReference type="InterPro" id="IPR037191">
    <property type="entry name" value="VPS9_dom_sf"/>
</dbReference>
<evidence type="ECO:0000256" key="1">
    <source>
        <dbReference type="ARBA" id="ARBA00022723"/>
    </source>
</evidence>
<dbReference type="InterPro" id="IPR003123">
    <property type="entry name" value="VPS9"/>
</dbReference>
<dbReference type="SMART" id="SM00167">
    <property type="entry name" value="VPS9"/>
    <property type="match status" value="1"/>
</dbReference>
<keyword evidence="3" id="KW-0862">Zinc</keyword>
<dbReference type="SUPFAM" id="SSF109993">
    <property type="entry name" value="VPS9 domain"/>
    <property type="match status" value="1"/>
</dbReference>
<dbReference type="SMART" id="SM00259">
    <property type="entry name" value="ZnF_A20"/>
    <property type="match status" value="1"/>
</dbReference>
<dbReference type="PANTHER" id="PTHR23101">
    <property type="entry name" value="RAB GDP/GTP EXCHANGE FACTOR"/>
    <property type="match status" value="1"/>
</dbReference>
<evidence type="ECO:0000259" key="5">
    <source>
        <dbReference type="PROSITE" id="PS51036"/>
    </source>
</evidence>